<dbReference type="RefSeq" id="WP_123204406.1">
    <property type="nucleotide sequence ID" value="NZ_RBEE01000004.1"/>
</dbReference>
<name>A0A3N0C0N6_9SPHI</name>
<dbReference type="SUPFAM" id="SSF53756">
    <property type="entry name" value="UDP-Glycosyltransferase/glycogen phosphorylase"/>
    <property type="match status" value="1"/>
</dbReference>
<dbReference type="OrthoDB" id="9809594at2"/>
<gene>
    <name evidence="2" type="ORF">D7004_03070</name>
</gene>
<feature type="domain" description="Glycosyl transferase family 28 C-terminal" evidence="1">
    <location>
        <begin position="230"/>
        <end position="303"/>
    </location>
</feature>
<dbReference type="AlphaFoldDB" id="A0A3N0C0N6"/>
<evidence type="ECO:0000313" key="3">
    <source>
        <dbReference type="Proteomes" id="UP000274046"/>
    </source>
</evidence>
<protein>
    <recommendedName>
        <fullName evidence="1">Glycosyl transferase family 28 C-terminal domain-containing protein</fullName>
    </recommendedName>
</protein>
<dbReference type="Pfam" id="PF04101">
    <property type="entry name" value="Glyco_tran_28_C"/>
    <property type="match status" value="1"/>
</dbReference>
<dbReference type="Proteomes" id="UP000274046">
    <property type="component" value="Unassembled WGS sequence"/>
</dbReference>
<accession>A0A3N0C0N6</accession>
<evidence type="ECO:0000259" key="1">
    <source>
        <dbReference type="Pfam" id="PF04101"/>
    </source>
</evidence>
<dbReference type="InterPro" id="IPR007235">
    <property type="entry name" value="Glyco_trans_28_C"/>
</dbReference>
<dbReference type="PANTHER" id="PTHR21015">
    <property type="entry name" value="UDP-N-ACETYLGLUCOSAMINE--N-ACETYLMURAMYL-(PENTAPEPTIDE) PYROPHOSPHORYL-UNDECAPRENOL N-ACETYLGLUCOSAMINE TRANSFERASE 1"/>
    <property type="match status" value="1"/>
</dbReference>
<dbReference type="GO" id="GO:0016758">
    <property type="term" value="F:hexosyltransferase activity"/>
    <property type="evidence" value="ECO:0007669"/>
    <property type="project" value="InterPro"/>
</dbReference>
<reference evidence="2 3" key="1">
    <citation type="submission" date="2018-10" db="EMBL/GenBank/DDBJ databases">
        <title>Genome sequencing of Pedobacter jejuensis TNB23.</title>
        <authorList>
            <person name="Cho Y.-J."/>
            <person name="Cho A."/>
            <person name="Kim O.-S."/>
        </authorList>
    </citation>
    <scope>NUCLEOTIDE SEQUENCE [LARGE SCALE GENOMIC DNA]</scope>
    <source>
        <strain evidence="2 3">TNB23</strain>
    </source>
</reference>
<organism evidence="2 3">
    <name type="scientific">Pedobacter jejuensis</name>
    <dbReference type="NCBI Taxonomy" id="1268550"/>
    <lineage>
        <taxon>Bacteria</taxon>
        <taxon>Pseudomonadati</taxon>
        <taxon>Bacteroidota</taxon>
        <taxon>Sphingobacteriia</taxon>
        <taxon>Sphingobacteriales</taxon>
        <taxon>Sphingobacteriaceae</taxon>
        <taxon>Pedobacter</taxon>
    </lineage>
</organism>
<dbReference type="PANTHER" id="PTHR21015:SF22">
    <property type="entry name" value="GLYCOSYLTRANSFERASE"/>
    <property type="match status" value="1"/>
</dbReference>
<sequence>MKFTIAFYIHHHGSGHLMRTLQIVEGLKDYLIILIGSGLKDLTGVPSNVKIIHLPLDIAIESENLSDRNSKSMGFHYAPIDVKGIRDRVAILTEVFQENYPLVLVVDVSVEVALLARLAGVPTIIIRQQGNRTDLPHQLAYDSAELLIAPFSSEMYVGEKDKTYTKTVFTGGFSRFDSIKNNVNGNLNTVCILVGKGGTSITEIVIKKMAFSCPELHFKVLGLKQSENNNFSNLEFLGKVDNPVEILNGAQIIIGNTGHNTVMEVASLNKRFIGIPENRPFDEQVEKAKSFQNRKGIKIVTPDELLQVDWQIILQNLKNEPVDWKGVIAPNAVATLAITIVNTAENLFKNS</sequence>
<keyword evidence="3" id="KW-1185">Reference proteome</keyword>
<dbReference type="EMBL" id="RBEE01000004">
    <property type="protein sequence ID" value="RNL55752.1"/>
    <property type="molecule type" value="Genomic_DNA"/>
</dbReference>
<evidence type="ECO:0000313" key="2">
    <source>
        <dbReference type="EMBL" id="RNL55752.1"/>
    </source>
</evidence>
<comment type="caution">
    <text evidence="2">The sequence shown here is derived from an EMBL/GenBank/DDBJ whole genome shotgun (WGS) entry which is preliminary data.</text>
</comment>
<proteinExistence type="predicted"/>
<dbReference type="Gene3D" id="3.40.50.2000">
    <property type="entry name" value="Glycogen Phosphorylase B"/>
    <property type="match status" value="1"/>
</dbReference>